<evidence type="ECO:0000256" key="8">
    <source>
        <dbReference type="ARBA" id="ARBA00023274"/>
    </source>
</evidence>
<dbReference type="PANTHER" id="PTHR12860">
    <property type="entry name" value="SIGNAL RECOGNITION PARTICLE 68 KDA PROTEIN"/>
    <property type="match status" value="1"/>
</dbReference>
<evidence type="ECO:0000256" key="4">
    <source>
        <dbReference type="ARBA" id="ARBA00022490"/>
    </source>
</evidence>
<reference evidence="12 13" key="1">
    <citation type="submission" date="2021-06" db="EMBL/GenBank/DDBJ databases">
        <title>Genome sequence of Babesia caballi.</title>
        <authorList>
            <person name="Yamagishi J."/>
            <person name="Kidaka T."/>
            <person name="Ochi A."/>
        </authorList>
    </citation>
    <scope>NUCLEOTIDE SEQUENCE [LARGE SCALE GENOMIC DNA]</scope>
    <source>
        <strain evidence="12">USDA-D6B2</strain>
    </source>
</reference>
<evidence type="ECO:0000256" key="6">
    <source>
        <dbReference type="ARBA" id="ARBA00023135"/>
    </source>
</evidence>
<evidence type="ECO:0000256" key="2">
    <source>
        <dbReference type="ARBA" id="ARBA00004604"/>
    </source>
</evidence>
<evidence type="ECO:0000256" key="11">
    <source>
        <dbReference type="SAM" id="MobiDB-lite"/>
    </source>
</evidence>
<evidence type="ECO:0000256" key="1">
    <source>
        <dbReference type="ARBA" id="ARBA00004496"/>
    </source>
</evidence>
<keyword evidence="13" id="KW-1185">Reference proteome</keyword>
<dbReference type="InterPro" id="IPR034652">
    <property type="entry name" value="SRP68-RBD"/>
</dbReference>
<dbReference type="GeneID" id="94192657"/>
<feature type="region of interest" description="Disordered" evidence="11">
    <location>
        <begin position="615"/>
        <end position="657"/>
    </location>
</feature>
<feature type="coiled-coil region" evidence="10">
    <location>
        <begin position="21"/>
        <end position="84"/>
    </location>
</feature>
<evidence type="ECO:0000313" key="12">
    <source>
        <dbReference type="EMBL" id="GIX61174.1"/>
    </source>
</evidence>
<dbReference type="RefSeq" id="XP_067713245.1">
    <property type="nucleotide sequence ID" value="XM_067857144.1"/>
</dbReference>
<dbReference type="InterPro" id="IPR026258">
    <property type="entry name" value="SRP68"/>
</dbReference>
<keyword evidence="6" id="KW-0733">Signal recognition particle</keyword>
<dbReference type="GO" id="GO:0008312">
    <property type="term" value="F:7S RNA binding"/>
    <property type="evidence" value="ECO:0007669"/>
    <property type="project" value="InterPro"/>
</dbReference>
<evidence type="ECO:0000256" key="9">
    <source>
        <dbReference type="ARBA" id="ARBA00029498"/>
    </source>
</evidence>
<dbReference type="GO" id="GO:0005047">
    <property type="term" value="F:signal recognition particle binding"/>
    <property type="evidence" value="ECO:0007669"/>
    <property type="project" value="InterPro"/>
</dbReference>
<dbReference type="InterPro" id="IPR038253">
    <property type="entry name" value="SRP68_N_sf"/>
</dbReference>
<dbReference type="GO" id="GO:0030942">
    <property type="term" value="F:endoplasmic reticulum signal peptide binding"/>
    <property type="evidence" value="ECO:0007669"/>
    <property type="project" value="InterPro"/>
</dbReference>
<keyword evidence="4" id="KW-0963">Cytoplasm</keyword>
<comment type="caution">
    <text evidence="12">The sequence shown here is derived from an EMBL/GenBank/DDBJ whole genome shotgun (WGS) entry which is preliminary data.</text>
</comment>
<dbReference type="EMBL" id="BPLF01000001">
    <property type="protein sequence ID" value="GIX61174.1"/>
    <property type="molecule type" value="Genomic_DNA"/>
</dbReference>
<dbReference type="GO" id="GO:0005730">
    <property type="term" value="C:nucleolus"/>
    <property type="evidence" value="ECO:0007669"/>
    <property type="project" value="UniProtKB-SubCell"/>
</dbReference>
<evidence type="ECO:0000256" key="3">
    <source>
        <dbReference type="ARBA" id="ARBA00009352"/>
    </source>
</evidence>
<dbReference type="Proteomes" id="UP001497744">
    <property type="component" value="Unassembled WGS sequence"/>
</dbReference>
<dbReference type="CDD" id="cd15481">
    <property type="entry name" value="SRP68-RBD"/>
    <property type="match status" value="1"/>
</dbReference>
<dbReference type="Pfam" id="PF16969">
    <property type="entry name" value="SRP68"/>
    <property type="match status" value="1"/>
</dbReference>
<dbReference type="Gene3D" id="1.10.3450.40">
    <property type="entry name" value="Signal recognition particle, SRP68 subunit, RNA-binding domain"/>
    <property type="match status" value="1"/>
</dbReference>
<comment type="subcellular location">
    <subcellularLocation>
        <location evidence="1">Cytoplasm</location>
    </subcellularLocation>
    <subcellularLocation>
        <location evidence="2">Nucleus</location>
        <location evidence="2">Nucleolus</location>
    </subcellularLocation>
</comment>
<keyword evidence="10" id="KW-0175">Coiled coil</keyword>
<gene>
    <name evidence="12" type="ORF">BcabD6B2_06090</name>
</gene>
<comment type="similarity">
    <text evidence="3">Belongs to the SRP68 family.</text>
</comment>
<proteinExistence type="inferred from homology"/>
<keyword evidence="5" id="KW-0694">RNA-binding</keyword>
<dbReference type="AlphaFoldDB" id="A0AAV4LMX7"/>
<sequence>MKVASQYRFNDTLSAEKEHWKKAEREAFNEITSNIKNIRDELEDMKKAKTHVSTYLRKYIDVELPQLKTRINAAGEDIANMEKTIAANTNEDLLALAAFIKQEASQLHEIKRTVLIEVAKNADVAKAQLAKECEERKHMQQRMVTLMEETLKRLGSPLVAPCVTVRLTCSEVQRRGTGGGGRRRERVTSGDRARTLSIMANESEVEMRDVAMDGAERTESADAGQSAPEPTRVAFTVLDYVNSARFKHGLRLEEYGRYHSYCSKRLRILRRQLRVTAIKSHKYVREEFPETIRDARYLEIVALSAERCWSHGMVLKSQCEASHAAGPNARHHYIKRFERALKNATRLEELAQRCAETNSVNNARVYRSLMEGTVHLEHKRFSDAYTCLSAYANVMEQRKRAHQDDAELLEAYSSQLSQVNALIKLCSFHMRATGAKPVGRPAAREEDQDAELITIVADGEGGLTVYCRGSPVEGASQFLLQQLLDAINATQKLVVSDDLLMRLAEAEDIDEAIRATLVEPLRTEALLASYEEIMTHIAACTDTIHSEMMASMDGQEPLRRLEGRRSCNRNGDILCRHCIACENVAGDGKVCAHGDCDAARHLPLPAVARRRRCSARLRRGPAVRPDAQAAARVPHERPEDGSHLPHASGGRQDGERHVAGHAQAGLRGLRRGHGAGQLGPSQAAAARGAAEAAADAARLAEPLVLPDFAQCGAAVRVALLQAFRRHLRPAQAGGRRGGRGCAGRGVGIRVGEAAAAQQADFVRPGLHPPPAA</sequence>
<evidence type="ECO:0000313" key="13">
    <source>
        <dbReference type="Proteomes" id="UP001497744"/>
    </source>
</evidence>
<dbReference type="PANTHER" id="PTHR12860:SF0">
    <property type="entry name" value="SIGNAL RECOGNITION PARTICLE SUBUNIT SRP68"/>
    <property type="match status" value="1"/>
</dbReference>
<evidence type="ECO:0000256" key="7">
    <source>
        <dbReference type="ARBA" id="ARBA00023242"/>
    </source>
</evidence>
<feature type="compositionally biased region" description="Basic and acidic residues" evidence="11">
    <location>
        <begin position="633"/>
        <end position="643"/>
    </location>
</feature>
<keyword evidence="7" id="KW-0539">Nucleus</keyword>
<dbReference type="GO" id="GO:0005786">
    <property type="term" value="C:signal recognition particle, endoplasmic reticulum targeting"/>
    <property type="evidence" value="ECO:0007669"/>
    <property type="project" value="UniProtKB-KW"/>
</dbReference>
<protein>
    <recommendedName>
        <fullName evidence="9">Signal recognition particle subunit SRP68</fullName>
    </recommendedName>
</protein>
<accession>A0AAV4LMX7</accession>
<keyword evidence="8" id="KW-0687">Ribonucleoprotein</keyword>
<name>A0AAV4LMX7_BABCB</name>
<dbReference type="GO" id="GO:0006614">
    <property type="term" value="P:SRP-dependent cotranslational protein targeting to membrane"/>
    <property type="evidence" value="ECO:0007669"/>
    <property type="project" value="InterPro"/>
</dbReference>
<evidence type="ECO:0000256" key="10">
    <source>
        <dbReference type="SAM" id="Coils"/>
    </source>
</evidence>
<organism evidence="12 13">
    <name type="scientific">Babesia caballi</name>
    <dbReference type="NCBI Taxonomy" id="5871"/>
    <lineage>
        <taxon>Eukaryota</taxon>
        <taxon>Sar</taxon>
        <taxon>Alveolata</taxon>
        <taxon>Apicomplexa</taxon>
        <taxon>Aconoidasida</taxon>
        <taxon>Piroplasmida</taxon>
        <taxon>Babesiidae</taxon>
        <taxon>Babesia</taxon>
    </lineage>
</organism>
<evidence type="ECO:0000256" key="5">
    <source>
        <dbReference type="ARBA" id="ARBA00022884"/>
    </source>
</evidence>